<dbReference type="InterPro" id="IPR015341">
    <property type="entry name" value="Glyco_hydro_38_cen"/>
</dbReference>
<dbReference type="PANTHER" id="PTHR46017:SF1">
    <property type="entry name" value="ALPHA-MANNOSIDASE 2C1"/>
    <property type="match status" value="1"/>
</dbReference>
<dbReference type="Pfam" id="PF01074">
    <property type="entry name" value="Glyco_hydro_38N"/>
    <property type="match status" value="1"/>
</dbReference>
<comment type="caution">
    <text evidence="8">The sequence shown here is derived from an EMBL/GenBank/DDBJ whole genome shotgun (WGS) entry which is preliminary data.</text>
</comment>
<comment type="catalytic activity">
    <reaction evidence="1">
        <text>Hydrolysis of terminal, non-reducing alpha-D-mannose residues in alpha-D-mannosides.</text>
        <dbReference type="EC" id="3.2.1.24"/>
    </reaction>
</comment>
<dbReference type="SMART" id="SM00872">
    <property type="entry name" value="Alpha-mann_mid"/>
    <property type="match status" value="1"/>
</dbReference>
<evidence type="ECO:0000256" key="6">
    <source>
        <dbReference type="ARBA" id="ARBA00023295"/>
    </source>
</evidence>
<dbReference type="Pfam" id="PF17677">
    <property type="entry name" value="Glyco_hydro38C2"/>
    <property type="match status" value="1"/>
</dbReference>
<sequence length="1009" mass="116158">MKVREEKIGVLCRLLEKQQVTETHRIEEVQYQPCGYQQDGGIPAEGYRPFTDCAELSGKDRHFWFQLYLRTPKLPKDKKIFLIVETGREGRWDATNPQGLVYINGTVAQGIDVNHTEVLLRQDTEYVIHIYFYTGMEPGKLEFRPAFQIIDCRIEKLFYDFWVPFSALRNLEENGLEYTRIFKMLDQAANLVCLRSPYSSEYYDSLETAEKFLQQKFYQETCGGSQAVVDCIGHTHIDVAWLWTLAQTREKAQRSFATVLALMEEYPEYKFMSSQPQLYQYVKEAAPAVYEKIKQRVREGRWEVEGAMWLEADCNLPSGESLIRQILYGKQFIKEEFGVDSKILWLPDVFGYSAALPQILRKSGIEYFVTSKISWNDTNKLPYDSFLWKGIDGSEIFTNFLTAQDYPPDGVPVNYSCYNGDITPSMVKGAYNRYQQKEYSDRVMDTFGYGDGGGGPTRKMLEQQRRLSKGLPGYPKTEIHTALEHLEMVKKSFYQNGEALRRIPRWTGELYLEYHRGTYTSMAQNKRYNRKMEFLLQKAEGLAAAASLLSDTAYPSQQLRSLWLTTLKNQFHDIIPGSSIFEVYEDSRREYAGILNSCEDLAEEYLERLAERVDATDGYLVYNSLGFARTGTVSIGGKTLETGRIPAFGWKVLRLEKAEDGVKIAGNTIENKWYRIEINAYGGIASLVDKRFQREVFQEGKIGNELLLFEDFPQDYDAWDIPAYYQEKPLQWQEKAELSPVYDGDRAGLRISRNYQSSTIIQTVYLYRTLPRIDFDTEIQWSEEHQLLKAAFPLKIHNSHATYEIQFGNLERPTYRNTSWDAARFEVCGHKWADLSEGNYGVSILNDCKYGWSAVDSTLCLTLLKCATYPNPQADKGSHAFTYSLLPHGGDYRQGETVREAYSLNQPLMWRRIKTGEKKLPSEFSLVSCSNPNIIIETFKQSEDGKGYIIRLYDAHNCNTNAVLSFGVGLKRVFLCDLLENPGSELHLEGRKVKVPVSNFEIVTLKVEK</sequence>
<reference evidence="8 10" key="1">
    <citation type="submission" date="2007-08" db="EMBL/GenBank/DDBJ databases">
        <title>Draft genome sequence of Clostridium leptum (DSM 753).</title>
        <authorList>
            <person name="Sudarsanam P."/>
            <person name="Ley R."/>
            <person name="Guruge J."/>
            <person name="Turnbaugh P.J."/>
            <person name="Mahowald M."/>
            <person name="Liep D."/>
            <person name="Gordon J."/>
        </authorList>
    </citation>
    <scope>NUCLEOTIDE SEQUENCE [LARGE SCALE GENOMIC DNA]</scope>
    <source>
        <strain evidence="8 10">DSM 753</strain>
    </source>
</reference>
<dbReference type="InterPro" id="IPR011682">
    <property type="entry name" value="Glyco_hydro_38_C"/>
</dbReference>
<dbReference type="Gene3D" id="2.70.98.30">
    <property type="entry name" value="Golgi alpha-mannosidase II, domain 4"/>
    <property type="match status" value="1"/>
</dbReference>
<organism evidence="8 10">
    <name type="scientific">[Clostridium] leptum DSM 753</name>
    <dbReference type="NCBI Taxonomy" id="428125"/>
    <lineage>
        <taxon>Bacteria</taxon>
        <taxon>Bacillati</taxon>
        <taxon>Bacillota</taxon>
        <taxon>Clostridia</taxon>
        <taxon>Eubacteriales</taxon>
        <taxon>Oscillospiraceae</taxon>
        <taxon>Oscillospiraceae incertae sedis</taxon>
    </lineage>
</organism>
<dbReference type="GO" id="GO:0046872">
    <property type="term" value="F:metal ion binding"/>
    <property type="evidence" value="ECO:0007669"/>
    <property type="project" value="UniProtKB-KW"/>
</dbReference>
<dbReference type="GO" id="GO:0030246">
    <property type="term" value="F:carbohydrate binding"/>
    <property type="evidence" value="ECO:0007669"/>
    <property type="project" value="InterPro"/>
</dbReference>
<evidence type="ECO:0000256" key="1">
    <source>
        <dbReference type="ARBA" id="ARBA00000365"/>
    </source>
</evidence>
<evidence type="ECO:0000256" key="4">
    <source>
        <dbReference type="ARBA" id="ARBA00022723"/>
    </source>
</evidence>
<dbReference type="Pfam" id="PF07748">
    <property type="entry name" value="Glyco_hydro_38C"/>
    <property type="match status" value="1"/>
</dbReference>
<evidence type="ECO:0000313" key="8">
    <source>
        <dbReference type="EMBL" id="EDO62422.1"/>
    </source>
</evidence>
<reference evidence="9 11" key="3">
    <citation type="submission" date="2017-07" db="EMBL/GenBank/DDBJ databases">
        <title>Prevalence of linear plasmids in Cutibacterium (Propionibacterium) acnes isolates obtained from prostatic tissue.</title>
        <authorList>
            <person name="Davidsson S."/>
            <person name="Carlsson J."/>
            <person name="Molling P."/>
            <person name="Andren O."/>
            <person name="Andersson S.-O."/>
            <person name="Brzuszkiewicz E."/>
            <person name="Poehlein A."/>
            <person name="Al-Zeer M."/>
            <person name="Brinkmann V."/>
            <person name="Scavenius C."/>
            <person name="Nazipi S."/>
            <person name="Soderquist B."/>
            <person name="Bruggemann H."/>
        </authorList>
    </citation>
    <scope>NUCLEOTIDE SEQUENCE [LARGE SCALE GENOMIC DNA]</scope>
    <source>
        <strain evidence="9 11">DSM 753</strain>
    </source>
</reference>
<dbReference type="OrthoDB" id="9772207at2"/>
<protein>
    <recommendedName>
        <fullName evidence="3">alpha-mannosidase</fullName>
        <ecNumber evidence="3">3.2.1.24</ecNumber>
    </recommendedName>
</protein>
<dbReference type="EMBL" id="NOXF01000011">
    <property type="protein sequence ID" value="PEQ23767.1"/>
    <property type="molecule type" value="Genomic_DNA"/>
</dbReference>
<feature type="domain" description="Glycoside hydrolase family 38 central" evidence="7">
    <location>
        <begin position="513"/>
        <end position="591"/>
    </location>
</feature>
<dbReference type="FunFam" id="2.70.98.30:FF:000001">
    <property type="entry name" value="alpha-mannosidase 2C1 isoform X2"/>
    <property type="match status" value="1"/>
</dbReference>
<name>A7VQL1_9FIRM</name>
<evidence type="ECO:0000313" key="11">
    <source>
        <dbReference type="Proteomes" id="UP000220611"/>
    </source>
</evidence>
<keyword evidence="5 8" id="KW-0378">Hydrolase</keyword>
<proteinExistence type="inferred from homology"/>
<keyword evidence="6" id="KW-0326">Glycosidase</keyword>
<dbReference type="InterPro" id="IPR027291">
    <property type="entry name" value="Glyco_hydro_38_N_sf"/>
</dbReference>
<dbReference type="Gene3D" id="3.20.110.10">
    <property type="entry name" value="Glycoside hydrolase 38, N terminal domain"/>
    <property type="match status" value="1"/>
</dbReference>
<dbReference type="InterPro" id="IPR011013">
    <property type="entry name" value="Gal_mutarotase_sf_dom"/>
</dbReference>
<dbReference type="Gene3D" id="2.60.40.2220">
    <property type="match status" value="1"/>
</dbReference>
<evidence type="ECO:0000256" key="5">
    <source>
        <dbReference type="ARBA" id="ARBA00022801"/>
    </source>
</evidence>
<dbReference type="EMBL" id="ABCB02000015">
    <property type="protein sequence ID" value="EDO62422.1"/>
    <property type="molecule type" value="Genomic_DNA"/>
</dbReference>
<dbReference type="SUPFAM" id="SSF88688">
    <property type="entry name" value="Families 57/38 glycoside transferase middle domain"/>
    <property type="match status" value="1"/>
</dbReference>
<dbReference type="GO" id="GO:0004559">
    <property type="term" value="F:alpha-mannosidase activity"/>
    <property type="evidence" value="ECO:0007669"/>
    <property type="project" value="UniProtKB-EC"/>
</dbReference>
<evidence type="ECO:0000256" key="3">
    <source>
        <dbReference type="ARBA" id="ARBA00012752"/>
    </source>
</evidence>
<dbReference type="InterPro" id="IPR037094">
    <property type="entry name" value="Glyco_hydro_38_cen_sf"/>
</dbReference>
<evidence type="ECO:0000313" key="10">
    <source>
        <dbReference type="Proteomes" id="UP000003490"/>
    </source>
</evidence>
<dbReference type="GO" id="GO:0006013">
    <property type="term" value="P:mannose metabolic process"/>
    <property type="evidence" value="ECO:0007669"/>
    <property type="project" value="InterPro"/>
</dbReference>
<dbReference type="eggNOG" id="COG0383">
    <property type="taxonomic scope" value="Bacteria"/>
</dbReference>
<dbReference type="Proteomes" id="UP000220611">
    <property type="component" value="Unassembled WGS sequence"/>
</dbReference>
<dbReference type="AlphaFoldDB" id="A7VQL1"/>
<dbReference type="InterPro" id="IPR041147">
    <property type="entry name" value="GH38_C"/>
</dbReference>
<dbReference type="HOGENOM" id="CLU_003442_0_1_9"/>
<dbReference type="InterPro" id="IPR011330">
    <property type="entry name" value="Glyco_hydro/deAcase_b/a-brl"/>
</dbReference>
<dbReference type="FunFam" id="1.20.1270.50:FF:000004">
    <property type="entry name" value="alpha-mannosidase 2C1 isoform X1"/>
    <property type="match status" value="1"/>
</dbReference>
<evidence type="ECO:0000259" key="7">
    <source>
        <dbReference type="SMART" id="SM00872"/>
    </source>
</evidence>
<reference evidence="8 10" key="2">
    <citation type="submission" date="2007-08" db="EMBL/GenBank/DDBJ databases">
        <authorList>
            <person name="Fulton L."/>
            <person name="Clifton S."/>
            <person name="Fulton B."/>
            <person name="Xu J."/>
            <person name="Minx P."/>
            <person name="Pepin K.H."/>
            <person name="Johnson M."/>
            <person name="Thiruvilangam P."/>
            <person name="Bhonagiri V."/>
            <person name="Nash W.E."/>
            <person name="Wang C."/>
            <person name="Mardis E.R."/>
            <person name="Wilson R.K."/>
        </authorList>
    </citation>
    <scope>NUCLEOTIDE SEQUENCE [LARGE SCALE GENOMIC DNA]</scope>
    <source>
        <strain evidence="8 10">DSM 753</strain>
    </source>
</reference>
<gene>
    <name evidence="9" type="ORF">CH238_12400</name>
    <name evidence="8" type="ORF">CLOLEP_00841</name>
</gene>
<keyword evidence="11" id="KW-1185">Reference proteome</keyword>
<dbReference type="SUPFAM" id="SSF74650">
    <property type="entry name" value="Galactose mutarotase-like"/>
    <property type="match status" value="1"/>
</dbReference>
<dbReference type="GO" id="GO:0009313">
    <property type="term" value="P:oligosaccharide catabolic process"/>
    <property type="evidence" value="ECO:0007669"/>
    <property type="project" value="TreeGrafter"/>
</dbReference>
<dbReference type="InterPro" id="IPR000602">
    <property type="entry name" value="Glyco_hydro_38_N"/>
</dbReference>
<dbReference type="Proteomes" id="UP000003490">
    <property type="component" value="Unassembled WGS sequence"/>
</dbReference>
<dbReference type="CDD" id="cd10789">
    <property type="entry name" value="GH38N_AMII_ER_cytosolic"/>
    <property type="match status" value="1"/>
</dbReference>
<dbReference type="PANTHER" id="PTHR46017">
    <property type="entry name" value="ALPHA-MANNOSIDASE 2C1"/>
    <property type="match status" value="1"/>
</dbReference>
<dbReference type="EC" id="3.2.1.24" evidence="3"/>
<dbReference type="Pfam" id="PF09261">
    <property type="entry name" value="Alpha-mann_mid"/>
    <property type="match status" value="1"/>
</dbReference>
<evidence type="ECO:0000313" key="9">
    <source>
        <dbReference type="EMBL" id="PEQ23767.1"/>
    </source>
</evidence>
<dbReference type="InterPro" id="IPR028995">
    <property type="entry name" value="Glyco_hydro_57/38_cen_sf"/>
</dbReference>
<accession>A7VQL1</accession>
<dbReference type="Gene3D" id="1.20.1270.50">
    <property type="entry name" value="Glycoside hydrolase family 38, central domain"/>
    <property type="match status" value="1"/>
</dbReference>
<comment type="similarity">
    <text evidence="2">Belongs to the glycosyl hydrolase 38 family.</text>
</comment>
<dbReference type="SUPFAM" id="SSF88713">
    <property type="entry name" value="Glycoside hydrolase/deacetylase"/>
    <property type="match status" value="1"/>
</dbReference>
<evidence type="ECO:0000256" key="2">
    <source>
        <dbReference type="ARBA" id="ARBA00009792"/>
    </source>
</evidence>
<dbReference type="FunFam" id="3.20.110.10:FF:000002">
    <property type="entry name" value="alpha-mannosidase 2C1 isoform X1"/>
    <property type="match status" value="1"/>
</dbReference>
<keyword evidence="4" id="KW-0479">Metal-binding</keyword>